<dbReference type="InterPro" id="IPR005135">
    <property type="entry name" value="Endo/exonuclease/phosphatase"/>
</dbReference>
<protein>
    <recommendedName>
        <fullName evidence="1">Endonuclease/exonuclease/phosphatase domain-containing protein</fullName>
    </recommendedName>
</protein>
<dbReference type="GO" id="GO:0003824">
    <property type="term" value="F:catalytic activity"/>
    <property type="evidence" value="ECO:0007669"/>
    <property type="project" value="InterPro"/>
</dbReference>
<dbReference type="EMBL" id="CAKOFQ010013290">
    <property type="protein sequence ID" value="CAH2021957.1"/>
    <property type="molecule type" value="Genomic_DNA"/>
</dbReference>
<accession>A0A9P0QJU7</accession>
<evidence type="ECO:0000313" key="2">
    <source>
        <dbReference type="EMBL" id="CAH2021957.1"/>
    </source>
</evidence>
<name>A0A9P0QJU7_ACAOB</name>
<keyword evidence="3" id="KW-1185">Reference proteome</keyword>
<feature type="domain" description="Endonuclease/exonuclease/phosphatase" evidence="1">
    <location>
        <begin position="53"/>
        <end position="137"/>
    </location>
</feature>
<organism evidence="2 3">
    <name type="scientific">Acanthoscelides obtectus</name>
    <name type="common">Bean weevil</name>
    <name type="synonym">Bruchus obtectus</name>
    <dbReference type="NCBI Taxonomy" id="200917"/>
    <lineage>
        <taxon>Eukaryota</taxon>
        <taxon>Metazoa</taxon>
        <taxon>Ecdysozoa</taxon>
        <taxon>Arthropoda</taxon>
        <taxon>Hexapoda</taxon>
        <taxon>Insecta</taxon>
        <taxon>Pterygota</taxon>
        <taxon>Neoptera</taxon>
        <taxon>Endopterygota</taxon>
        <taxon>Coleoptera</taxon>
        <taxon>Polyphaga</taxon>
        <taxon>Cucujiformia</taxon>
        <taxon>Chrysomeloidea</taxon>
        <taxon>Chrysomelidae</taxon>
        <taxon>Bruchinae</taxon>
        <taxon>Bruchini</taxon>
        <taxon>Acanthoscelides</taxon>
    </lineage>
</organism>
<reference evidence="2" key="1">
    <citation type="submission" date="2022-03" db="EMBL/GenBank/DDBJ databases">
        <authorList>
            <person name="Sayadi A."/>
        </authorList>
    </citation>
    <scope>NUCLEOTIDE SEQUENCE</scope>
</reference>
<dbReference type="OrthoDB" id="10065625at2759"/>
<feature type="non-terminal residue" evidence="2">
    <location>
        <position position="1"/>
    </location>
</feature>
<dbReference type="Proteomes" id="UP001152888">
    <property type="component" value="Unassembled WGS sequence"/>
</dbReference>
<dbReference type="SUPFAM" id="SSF56219">
    <property type="entry name" value="DNase I-like"/>
    <property type="match status" value="1"/>
</dbReference>
<evidence type="ECO:0000313" key="3">
    <source>
        <dbReference type="Proteomes" id="UP001152888"/>
    </source>
</evidence>
<proteinExistence type="predicted"/>
<dbReference type="AlphaFoldDB" id="A0A9P0QJU7"/>
<gene>
    <name evidence="2" type="ORF">ACAOBT_LOCUS38816</name>
</gene>
<comment type="caution">
    <text evidence="2">The sequence shown here is derived from an EMBL/GenBank/DDBJ whole genome shotgun (WGS) entry which is preliminary data.</text>
</comment>
<dbReference type="Pfam" id="PF14529">
    <property type="entry name" value="Exo_endo_phos_2"/>
    <property type="match status" value="1"/>
</dbReference>
<dbReference type="Gene3D" id="3.60.10.10">
    <property type="entry name" value="Endonuclease/exonuclease/phosphatase"/>
    <property type="match status" value="1"/>
</dbReference>
<evidence type="ECO:0000259" key="1">
    <source>
        <dbReference type="Pfam" id="PF14529"/>
    </source>
</evidence>
<sequence>NGGVVPFVRSNLSYSRDDILWLRLYSKTSPKFICCLYRSPSDHNWDGLLEYLAVVLFGDFNAHNELWLGSNKTDAAGRAVEAFALTQGLTQLVMSPTFFPSISSHATSLLDLFLTTHPVPYSTAVLSPLGNSDHCVVEVRFRSEPAVTAETRTGHKTWPYGHAD</sequence>
<dbReference type="InterPro" id="IPR036691">
    <property type="entry name" value="Endo/exonu/phosph_ase_sf"/>
</dbReference>